<protein>
    <submittedName>
        <fullName evidence="5">ABC transporter substrate-binding protein</fullName>
    </submittedName>
</protein>
<dbReference type="PANTHER" id="PTHR30290">
    <property type="entry name" value="PERIPLASMIC BINDING COMPONENT OF ABC TRANSPORTER"/>
    <property type="match status" value="1"/>
</dbReference>
<keyword evidence="2" id="KW-0813">Transport</keyword>
<feature type="domain" description="Solute-binding protein family 5" evidence="4">
    <location>
        <begin position="86"/>
        <end position="442"/>
    </location>
</feature>
<dbReference type="PIRSF" id="PIRSF002741">
    <property type="entry name" value="MppA"/>
    <property type="match status" value="1"/>
</dbReference>
<evidence type="ECO:0000259" key="4">
    <source>
        <dbReference type="Pfam" id="PF00496"/>
    </source>
</evidence>
<dbReference type="SUPFAM" id="SSF53850">
    <property type="entry name" value="Periplasmic binding protein-like II"/>
    <property type="match status" value="1"/>
</dbReference>
<keyword evidence="3" id="KW-0732">Signal</keyword>
<dbReference type="Gene3D" id="3.90.76.10">
    <property type="entry name" value="Dipeptide-binding Protein, Domain 1"/>
    <property type="match status" value="1"/>
</dbReference>
<comment type="similarity">
    <text evidence="1">Belongs to the bacterial solute-binding protein 5 family.</text>
</comment>
<dbReference type="Gene3D" id="3.10.105.10">
    <property type="entry name" value="Dipeptide-binding Protein, Domain 3"/>
    <property type="match status" value="1"/>
</dbReference>
<reference evidence="5" key="1">
    <citation type="submission" date="2021-07" db="EMBL/GenBank/DDBJ databases">
        <title>New genus and species of the family Alcaligenaceae.</title>
        <authorList>
            <person name="Hahn M.W."/>
        </authorList>
    </citation>
    <scope>NUCLEOTIDE SEQUENCE</scope>
    <source>
        <strain evidence="5">LF4-65</strain>
    </source>
</reference>
<proteinExistence type="inferred from homology"/>
<dbReference type="InterPro" id="IPR023765">
    <property type="entry name" value="SBP_5_CS"/>
</dbReference>
<keyword evidence="6" id="KW-1185">Reference proteome</keyword>
<dbReference type="InterPro" id="IPR039424">
    <property type="entry name" value="SBP_5"/>
</dbReference>
<dbReference type="PROSITE" id="PS01040">
    <property type="entry name" value="SBP_BACTERIAL_5"/>
    <property type="match status" value="1"/>
</dbReference>
<dbReference type="GO" id="GO:0030288">
    <property type="term" value="C:outer membrane-bounded periplasmic space"/>
    <property type="evidence" value="ECO:0007669"/>
    <property type="project" value="UniProtKB-ARBA"/>
</dbReference>
<dbReference type="InterPro" id="IPR000914">
    <property type="entry name" value="SBP_5_dom"/>
</dbReference>
<dbReference type="GO" id="GO:0043190">
    <property type="term" value="C:ATP-binding cassette (ABC) transporter complex"/>
    <property type="evidence" value="ECO:0007669"/>
    <property type="project" value="InterPro"/>
</dbReference>
<dbReference type="GO" id="GO:1904680">
    <property type="term" value="F:peptide transmembrane transporter activity"/>
    <property type="evidence" value="ECO:0007669"/>
    <property type="project" value="TreeGrafter"/>
</dbReference>
<evidence type="ECO:0000256" key="1">
    <source>
        <dbReference type="ARBA" id="ARBA00005695"/>
    </source>
</evidence>
<dbReference type="RefSeq" id="WP_259661910.1">
    <property type="nucleotide sequence ID" value="NZ_JAHXRI010000010.1"/>
</dbReference>
<comment type="caution">
    <text evidence="5">The sequence shown here is derived from an EMBL/GenBank/DDBJ whole genome shotgun (WGS) entry which is preliminary data.</text>
</comment>
<dbReference type="InterPro" id="IPR030678">
    <property type="entry name" value="Peptide/Ni-bd"/>
</dbReference>
<name>A0A953T8A0_9BURK</name>
<dbReference type="PANTHER" id="PTHR30290:SF9">
    <property type="entry name" value="OLIGOPEPTIDE-BINDING PROTEIN APPA"/>
    <property type="match status" value="1"/>
</dbReference>
<dbReference type="Proteomes" id="UP000739565">
    <property type="component" value="Unassembled WGS sequence"/>
</dbReference>
<accession>A0A953T8A0</accession>
<dbReference type="Gene3D" id="3.40.190.10">
    <property type="entry name" value="Periplasmic binding protein-like II"/>
    <property type="match status" value="1"/>
</dbReference>
<dbReference type="AlphaFoldDB" id="A0A953T8A0"/>
<dbReference type="CDD" id="cd08515">
    <property type="entry name" value="PBP2_NikA_DppA_OppA_like_10"/>
    <property type="match status" value="1"/>
</dbReference>
<gene>
    <name evidence="5" type="ORF">KZZ10_12740</name>
</gene>
<dbReference type="Pfam" id="PF00496">
    <property type="entry name" value="SBP_bac_5"/>
    <property type="match status" value="1"/>
</dbReference>
<dbReference type="EMBL" id="JAHXRI010000010">
    <property type="protein sequence ID" value="MBZ1351514.1"/>
    <property type="molecule type" value="Genomic_DNA"/>
</dbReference>
<evidence type="ECO:0000313" key="5">
    <source>
        <dbReference type="EMBL" id="MBZ1351514.1"/>
    </source>
</evidence>
<dbReference type="GO" id="GO:0015833">
    <property type="term" value="P:peptide transport"/>
    <property type="evidence" value="ECO:0007669"/>
    <property type="project" value="TreeGrafter"/>
</dbReference>
<sequence>MTTASSARKLPSAHRPLRAGLVACALGLCLALAQPVLAGKKTDTLGMAYDQTPENIDPYFNNVLIGVIIAANVWDTLVYRDPNTNEYKGQLAKSWKQIDDRTLEFELREGIKFHNGEEFDADSVVFTLNYVSDPANKATTQQNVRWIKQVEKLDKFKVRIISKEPFPAAIDYLATTLAIHPAKYYKEVGPAGMNLKPVGSGPYKIIEHIPGKSVTLERNKDYFKDSPKTQPTIGKVRIRFIPDRQTQMAEVMSGGEDFIMHVPKDQAEKLKSIPHLQVESGNTMRIVFLQMNTRDGTPAPELKDIRVRKAIAHAIDRQAILKNIVGGGEILNSICTPSQVGCTSEGITQYNYDPALSKKLLAEAGFPNGFTVSINAYRERPQTEAMINYLQAVGIKANLGFMQYAAMRDLARSNKTALTHQTWGSNLVNDLSASTPVYFGGGSDDVSRNPEVIELLNKGDNAVALKDRQAYYKKALSIIADQAYAVPLWSLPVYYVASKDVKFKPYHDELVRFWEMSWK</sequence>
<evidence type="ECO:0000256" key="3">
    <source>
        <dbReference type="ARBA" id="ARBA00022729"/>
    </source>
</evidence>
<organism evidence="5 6">
    <name type="scientific">Zwartia hollandica</name>
    <dbReference type="NCBI Taxonomy" id="324606"/>
    <lineage>
        <taxon>Bacteria</taxon>
        <taxon>Pseudomonadati</taxon>
        <taxon>Pseudomonadota</taxon>
        <taxon>Betaproteobacteria</taxon>
        <taxon>Burkholderiales</taxon>
        <taxon>Alcaligenaceae</taxon>
        <taxon>Zwartia</taxon>
    </lineage>
</organism>
<evidence type="ECO:0000313" key="6">
    <source>
        <dbReference type="Proteomes" id="UP000739565"/>
    </source>
</evidence>
<evidence type="ECO:0000256" key="2">
    <source>
        <dbReference type="ARBA" id="ARBA00022448"/>
    </source>
</evidence>